<keyword evidence="2" id="KW-0325">Glycoprotein</keyword>
<dbReference type="EMBL" id="SJPP01000001">
    <property type="protein sequence ID" value="TWU14870.1"/>
    <property type="molecule type" value="Genomic_DNA"/>
</dbReference>
<dbReference type="AlphaFoldDB" id="A0A5C6BRK8"/>
<evidence type="ECO:0000256" key="1">
    <source>
        <dbReference type="ARBA" id="ARBA00022729"/>
    </source>
</evidence>
<dbReference type="Proteomes" id="UP000320735">
    <property type="component" value="Unassembled WGS sequence"/>
</dbReference>
<reference evidence="3 4" key="1">
    <citation type="submission" date="2019-02" db="EMBL/GenBank/DDBJ databases">
        <title>Deep-cultivation of Planctomycetes and their phenomic and genomic characterization uncovers novel biology.</title>
        <authorList>
            <person name="Wiegand S."/>
            <person name="Jogler M."/>
            <person name="Boedeker C."/>
            <person name="Pinto D."/>
            <person name="Vollmers J."/>
            <person name="Rivas-Marin E."/>
            <person name="Kohn T."/>
            <person name="Peeters S.H."/>
            <person name="Heuer A."/>
            <person name="Rast P."/>
            <person name="Oberbeckmann S."/>
            <person name="Bunk B."/>
            <person name="Jeske O."/>
            <person name="Meyerdierks A."/>
            <person name="Storesund J.E."/>
            <person name="Kallscheuer N."/>
            <person name="Luecker S."/>
            <person name="Lage O.M."/>
            <person name="Pohl T."/>
            <person name="Merkel B.J."/>
            <person name="Hornburger P."/>
            <person name="Mueller R.-W."/>
            <person name="Bruemmer F."/>
            <person name="Labrenz M."/>
            <person name="Spormann A.M."/>
            <person name="Op Den Camp H."/>
            <person name="Overmann J."/>
            <person name="Amann R."/>
            <person name="Jetten M.S.M."/>
            <person name="Mascher T."/>
            <person name="Medema M.H."/>
            <person name="Devos D.P."/>
            <person name="Kaster A.-K."/>
            <person name="Ovreas L."/>
            <person name="Rohde M."/>
            <person name="Galperin M.Y."/>
            <person name="Jogler C."/>
        </authorList>
    </citation>
    <scope>NUCLEOTIDE SEQUENCE [LARGE SCALE GENOMIC DNA]</scope>
    <source>
        <strain evidence="3 4">CA54</strain>
    </source>
</reference>
<sequence>MSSSQSPLQSSTDSSRRDFLKSATIAGAAAAAVTTGSGPLILNASDKAGSKRARVGQGEFVYECDHHFGEVPDHVRWGDTHGVCVDEAGLIYVKHRQKTDEPMDAIVVFDADGKFVRSFGKEYHGGGHGIDVRKEGGEEFLYLSNTGRGTTAKTTLTGEQVWVKEVPQESGKYDNGEKYSPTNICFGPDGGFYIGDGYGSSYLHQYDKNDNYVRTWGGKGREAGEMSTPHGQWLDNRAGREPSLVVADRANGRMQYFTLDGEHIEFMYDVLFPADVDIRGEILMVPDLHARISLFDKNNTLITHLGDDAAWRKKVLDGFNVRKQPETWQDGKFIHPHDAAFDHDGNIYVAEWVPTGRVSFLRHVG</sequence>
<dbReference type="PROSITE" id="PS51318">
    <property type="entry name" value="TAT"/>
    <property type="match status" value="1"/>
</dbReference>
<dbReference type="OrthoDB" id="9799230at2"/>
<dbReference type="PANTHER" id="PTHR10680">
    <property type="entry name" value="PEPTIDYL-GLYCINE ALPHA-AMIDATING MONOOXYGENASE"/>
    <property type="match status" value="1"/>
</dbReference>
<dbReference type="GO" id="GO:0005576">
    <property type="term" value="C:extracellular region"/>
    <property type="evidence" value="ECO:0007669"/>
    <property type="project" value="TreeGrafter"/>
</dbReference>
<protein>
    <submittedName>
        <fullName evidence="3">NHL repeat protein</fullName>
    </submittedName>
</protein>
<comment type="caution">
    <text evidence="3">The sequence shown here is derived from an EMBL/GenBank/DDBJ whole genome shotgun (WGS) entry which is preliminary data.</text>
</comment>
<keyword evidence="4" id="KW-1185">Reference proteome</keyword>
<dbReference type="InterPro" id="IPR006311">
    <property type="entry name" value="TAT_signal"/>
</dbReference>
<proteinExistence type="predicted"/>
<gene>
    <name evidence="3" type="ORF">CA54_37400</name>
</gene>
<dbReference type="InterPro" id="IPR019546">
    <property type="entry name" value="TAT_signal_bac_arc"/>
</dbReference>
<dbReference type="PANTHER" id="PTHR10680:SF14">
    <property type="entry name" value="PEPTIDYL-GLYCINE ALPHA-AMIDATING MONOOXYGENASE"/>
    <property type="match status" value="1"/>
</dbReference>
<dbReference type="Gene3D" id="2.120.10.30">
    <property type="entry name" value="TolB, C-terminal domain"/>
    <property type="match status" value="1"/>
</dbReference>
<dbReference type="NCBIfam" id="TIGR01409">
    <property type="entry name" value="TAT_signal_seq"/>
    <property type="match status" value="1"/>
</dbReference>
<dbReference type="InterPro" id="IPR011042">
    <property type="entry name" value="6-blade_b-propeller_TolB-like"/>
</dbReference>
<organism evidence="3 4">
    <name type="scientific">Symmachiella macrocystis</name>
    <dbReference type="NCBI Taxonomy" id="2527985"/>
    <lineage>
        <taxon>Bacteria</taxon>
        <taxon>Pseudomonadati</taxon>
        <taxon>Planctomycetota</taxon>
        <taxon>Planctomycetia</taxon>
        <taxon>Planctomycetales</taxon>
        <taxon>Planctomycetaceae</taxon>
        <taxon>Symmachiella</taxon>
    </lineage>
</organism>
<accession>A0A5C6BRK8</accession>
<dbReference type="SUPFAM" id="SSF63829">
    <property type="entry name" value="Calcium-dependent phosphotriesterase"/>
    <property type="match status" value="1"/>
</dbReference>
<name>A0A5C6BRK8_9PLAN</name>
<dbReference type="RefSeq" id="WP_146372128.1">
    <property type="nucleotide sequence ID" value="NZ_SJPP01000001.1"/>
</dbReference>
<evidence type="ECO:0000313" key="4">
    <source>
        <dbReference type="Proteomes" id="UP000320735"/>
    </source>
</evidence>
<evidence type="ECO:0000256" key="2">
    <source>
        <dbReference type="ARBA" id="ARBA00023180"/>
    </source>
</evidence>
<evidence type="ECO:0000313" key="3">
    <source>
        <dbReference type="EMBL" id="TWU14870.1"/>
    </source>
</evidence>
<keyword evidence="1" id="KW-0732">Signal</keyword>